<protein>
    <recommendedName>
        <fullName evidence="4">DUF3325 domain-containing protein</fullName>
    </recommendedName>
</protein>
<feature type="transmembrane region" description="Helical" evidence="1">
    <location>
        <begin position="92"/>
        <end position="109"/>
    </location>
</feature>
<gene>
    <name evidence="2" type="ORF">SAMN06265377_1060</name>
</gene>
<sequence length="110" mass="12211">MLTIIIAFFFLGFFLPYLTSKRNKYGPPLFLEKLTPKINLGLNVIGIFFLVIGFTLLGIYKGVGTGLFWGFILLTTVGSIVILISPLKMIDYKSLVAIFAGFLILELTLS</sequence>
<dbReference type="RefSeq" id="WP_133067206.1">
    <property type="nucleotide sequence ID" value="NZ_OBEH01000001.1"/>
</dbReference>
<feature type="transmembrane region" description="Helical" evidence="1">
    <location>
        <begin position="67"/>
        <end position="86"/>
    </location>
</feature>
<reference evidence="3" key="1">
    <citation type="submission" date="2017-09" db="EMBL/GenBank/DDBJ databases">
        <authorList>
            <person name="Varghese N."/>
            <person name="Submissions S."/>
        </authorList>
    </citation>
    <scope>NUCLEOTIDE SEQUENCE [LARGE SCALE GENOMIC DNA]</scope>
    <source>
        <strain evidence="3">DSM 25885</strain>
    </source>
</reference>
<evidence type="ECO:0008006" key="4">
    <source>
        <dbReference type="Google" id="ProtNLM"/>
    </source>
</evidence>
<accession>A0A285MDZ3</accession>
<dbReference type="Proteomes" id="UP000219048">
    <property type="component" value="Unassembled WGS sequence"/>
</dbReference>
<dbReference type="EMBL" id="OBEH01000001">
    <property type="protein sequence ID" value="SNY95392.1"/>
    <property type="molecule type" value="Genomic_DNA"/>
</dbReference>
<keyword evidence="1" id="KW-0812">Transmembrane</keyword>
<evidence type="ECO:0000313" key="2">
    <source>
        <dbReference type="EMBL" id="SNY95392.1"/>
    </source>
</evidence>
<keyword evidence="1" id="KW-1133">Transmembrane helix</keyword>
<name>A0A285MDZ3_9FLAO</name>
<proteinExistence type="predicted"/>
<dbReference type="AlphaFoldDB" id="A0A285MDZ3"/>
<feature type="transmembrane region" description="Helical" evidence="1">
    <location>
        <begin position="40"/>
        <end position="60"/>
    </location>
</feature>
<evidence type="ECO:0000313" key="3">
    <source>
        <dbReference type="Proteomes" id="UP000219048"/>
    </source>
</evidence>
<evidence type="ECO:0000256" key="1">
    <source>
        <dbReference type="SAM" id="Phobius"/>
    </source>
</evidence>
<keyword evidence="1" id="KW-0472">Membrane</keyword>
<organism evidence="2 3">
    <name type="scientific">Flagellimonas pacifica</name>
    <dbReference type="NCBI Taxonomy" id="1247520"/>
    <lineage>
        <taxon>Bacteria</taxon>
        <taxon>Pseudomonadati</taxon>
        <taxon>Bacteroidota</taxon>
        <taxon>Flavobacteriia</taxon>
        <taxon>Flavobacteriales</taxon>
        <taxon>Flavobacteriaceae</taxon>
        <taxon>Flagellimonas</taxon>
    </lineage>
</organism>
<keyword evidence="3" id="KW-1185">Reference proteome</keyword>
<dbReference type="OrthoDB" id="839906at2"/>